<feature type="domain" description="Metallo-beta-lactamase" evidence="3">
    <location>
        <begin position="7"/>
        <end position="196"/>
    </location>
</feature>
<comment type="similarity">
    <text evidence="2">Belongs to the UPF0173 family.</text>
</comment>
<accession>A0ABX0VZ47</accession>
<evidence type="ECO:0000313" key="5">
    <source>
        <dbReference type="Proteomes" id="UP000709466"/>
    </source>
</evidence>
<dbReference type="HAMAP" id="MF_00457">
    <property type="entry name" value="UPF0173"/>
    <property type="match status" value="1"/>
</dbReference>
<dbReference type="PANTHER" id="PTHR43546">
    <property type="entry name" value="UPF0173 METAL-DEPENDENT HYDROLASE MJ1163-RELATED"/>
    <property type="match status" value="1"/>
</dbReference>
<dbReference type="Gene3D" id="3.60.15.10">
    <property type="entry name" value="Ribonuclease Z/Hydroxyacylglutathione hydrolase-like"/>
    <property type="match status" value="1"/>
</dbReference>
<dbReference type="Pfam" id="PF13483">
    <property type="entry name" value="Lactamase_B_3"/>
    <property type="match status" value="1"/>
</dbReference>
<gene>
    <name evidence="4" type="ORF">HCZ30_07195</name>
</gene>
<evidence type="ECO:0000256" key="2">
    <source>
        <dbReference type="HAMAP-Rule" id="MF_00457"/>
    </source>
</evidence>
<dbReference type="Proteomes" id="UP000709466">
    <property type="component" value="Unassembled WGS sequence"/>
</dbReference>
<dbReference type="RefSeq" id="WP_167637607.1">
    <property type="nucleotide sequence ID" value="NZ_JAATOP010000004.1"/>
</dbReference>
<proteinExistence type="inferred from homology"/>
<evidence type="ECO:0000259" key="3">
    <source>
        <dbReference type="SMART" id="SM00849"/>
    </source>
</evidence>
<dbReference type="GO" id="GO:0016787">
    <property type="term" value="F:hydrolase activity"/>
    <property type="evidence" value="ECO:0007669"/>
    <property type="project" value="UniProtKB-KW"/>
</dbReference>
<organism evidence="4 5">
    <name type="scientific">Marivivens donghaensis</name>
    <dbReference type="NCBI Taxonomy" id="1699413"/>
    <lineage>
        <taxon>Bacteria</taxon>
        <taxon>Pseudomonadati</taxon>
        <taxon>Pseudomonadota</taxon>
        <taxon>Alphaproteobacteria</taxon>
        <taxon>Rhodobacterales</taxon>
        <taxon>Paracoccaceae</taxon>
        <taxon>Marivivens group</taxon>
        <taxon>Marivivens</taxon>
    </lineage>
</organism>
<dbReference type="InterPro" id="IPR022877">
    <property type="entry name" value="UPF0173"/>
</dbReference>
<comment type="caution">
    <text evidence="4">The sequence shown here is derived from an EMBL/GenBank/DDBJ whole genome shotgun (WGS) entry which is preliminary data.</text>
</comment>
<sequence>MKLTWLGHSSFRLEIADQILLIDPWLSGNPAFPEDRRDDAINGATAILLSHGHGDHASNCVGISKELDIPILCMHELSDILTEDGAKTNGFGKGGTITLGDVRVTMVNAVHSSSIDYKGGMPVYAGGEAGFVVRAEGRSIYFTGDTDVMMDMELIADRYKPDIGILCCGGHFTMDMEGAAYAAKRFFDFKTVIPCHYRTFPLLAQEPTELIEALPNVDVLSPDVMETITL</sequence>
<dbReference type="InterPro" id="IPR001279">
    <property type="entry name" value="Metallo-B-lactamas"/>
</dbReference>
<dbReference type="PANTHER" id="PTHR43546:SF3">
    <property type="entry name" value="UPF0173 METAL-DEPENDENT HYDROLASE MJ1163"/>
    <property type="match status" value="1"/>
</dbReference>
<dbReference type="NCBIfam" id="NF001911">
    <property type="entry name" value="PRK00685.1"/>
    <property type="match status" value="1"/>
</dbReference>
<name>A0ABX0VZ47_9RHOB</name>
<dbReference type="EMBL" id="JAATOP010000004">
    <property type="protein sequence ID" value="NIY72219.1"/>
    <property type="molecule type" value="Genomic_DNA"/>
</dbReference>
<keyword evidence="1 2" id="KW-0378">Hydrolase</keyword>
<dbReference type="InterPro" id="IPR036866">
    <property type="entry name" value="RibonucZ/Hydroxyglut_hydro"/>
</dbReference>
<keyword evidence="5" id="KW-1185">Reference proteome</keyword>
<reference evidence="4 5" key="1">
    <citation type="submission" date="2020-03" db="EMBL/GenBank/DDBJ databases">
        <title>Bacterial isolates of synthetic phycosphere.</title>
        <authorList>
            <person name="Fu H."/>
            <person name="Moran M.A."/>
        </authorList>
    </citation>
    <scope>NUCLEOTIDE SEQUENCE [LARGE SCALE GENOMIC DNA]</scope>
    <source>
        <strain evidence="4 5">HF1</strain>
    </source>
</reference>
<evidence type="ECO:0000256" key="1">
    <source>
        <dbReference type="ARBA" id="ARBA00022801"/>
    </source>
</evidence>
<dbReference type="SMART" id="SM00849">
    <property type="entry name" value="Lactamase_B"/>
    <property type="match status" value="1"/>
</dbReference>
<dbReference type="InterPro" id="IPR050114">
    <property type="entry name" value="UPF0173_UPF0282_UlaG_hydrolase"/>
</dbReference>
<dbReference type="SUPFAM" id="SSF56281">
    <property type="entry name" value="Metallo-hydrolase/oxidoreductase"/>
    <property type="match status" value="1"/>
</dbReference>
<evidence type="ECO:0000313" key="4">
    <source>
        <dbReference type="EMBL" id="NIY72219.1"/>
    </source>
</evidence>
<protein>
    <recommendedName>
        <fullName evidence="2">UPF0173 metal-dependent hydrolase HCZ30_07195</fullName>
    </recommendedName>
</protein>